<evidence type="ECO:0000313" key="5">
    <source>
        <dbReference type="Proteomes" id="UP000603865"/>
    </source>
</evidence>
<dbReference type="AlphaFoldDB" id="A0A918CMU0"/>
<feature type="region of interest" description="Disordered" evidence="2">
    <location>
        <begin position="279"/>
        <end position="330"/>
    </location>
</feature>
<sequence length="692" mass="72713">MKIRPSLPLFPLLALTSLAAAQPLQSRFWSDARLLPSQSRTEADLLQQKGLACPLPGTAARSDAAQQALTQLQAAVASLPQGDPGRAALQKTLDLMRRNTPTAAPSTPAASTPLTLAQALKNARTWLSVHDAAGVRAFALSTDSQSAAAADGAAMQASLLGRPDAALAALLAAHDLTPKNADTLVNLGGVLGALGLPQEALAVLQAALALKPSPSGALGISQRAVALNNQGYALLQLGRWADADRVLAQAQTLEPALSEASSNRARALLCQGNTQAAAAAFRRGSRRTSPASMPGKTGTPTASTDLPLSQPGQQPPDQTQRPPSFTFDLSHGTQTTLPVLRIPSTPGETAALADSYQALYLDLSNRALKLQRQQEAVEQQLKARSETVPAVDERRDALWWAMLSVDAQPNIAALKTQMEHSQKEPDRLWTDFWHCEGGCTIDVISRRAKTKEEFSGLCVPALQAAHNAWRGAMHNAEIDLGAYLKATYATETALAANYSDPLWHDRASLQAEIGATVLTAGYAHDAEVWARDIAQSPNCVAESDRKPSTTEQVAGPLELPRAPLCKQLFDGFSASVSLSVVGFSVSCDTFSVKVSNPGWIGAFAKLSLKTETPNWKSTVTIGVAEGASLPGTGIGLGASQGMYLTVDRQGNLLDLGMVADAGASASGKFGPIKIGKSVGGWSGKWSFIASEN</sequence>
<dbReference type="SMART" id="SM00028">
    <property type="entry name" value="TPR"/>
    <property type="match status" value="4"/>
</dbReference>
<evidence type="ECO:0000256" key="1">
    <source>
        <dbReference type="PROSITE-ProRule" id="PRU00339"/>
    </source>
</evidence>
<evidence type="ECO:0000256" key="3">
    <source>
        <dbReference type="SAM" id="SignalP"/>
    </source>
</evidence>
<feature type="repeat" description="TPR" evidence="1">
    <location>
        <begin position="181"/>
        <end position="214"/>
    </location>
</feature>
<organism evidence="4 5">
    <name type="scientific">Deinococcus ruber</name>
    <dbReference type="NCBI Taxonomy" id="1848197"/>
    <lineage>
        <taxon>Bacteria</taxon>
        <taxon>Thermotogati</taxon>
        <taxon>Deinococcota</taxon>
        <taxon>Deinococci</taxon>
        <taxon>Deinococcales</taxon>
        <taxon>Deinococcaceae</taxon>
        <taxon>Deinococcus</taxon>
    </lineage>
</organism>
<keyword evidence="1" id="KW-0802">TPR repeat</keyword>
<feature type="compositionally biased region" description="Polar residues" evidence="2">
    <location>
        <begin position="298"/>
        <end position="323"/>
    </location>
</feature>
<evidence type="ECO:0000313" key="4">
    <source>
        <dbReference type="EMBL" id="GGR30925.1"/>
    </source>
</evidence>
<evidence type="ECO:0008006" key="6">
    <source>
        <dbReference type="Google" id="ProtNLM"/>
    </source>
</evidence>
<evidence type="ECO:0000256" key="2">
    <source>
        <dbReference type="SAM" id="MobiDB-lite"/>
    </source>
</evidence>
<dbReference type="Gene3D" id="1.25.40.10">
    <property type="entry name" value="Tetratricopeptide repeat domain"/>
    <property type="match status" value="1"/>
</dbReference>
<dbReference type="EMBL" id="BMQL01000051">
    <property type="protein sequence ID" value="GGR30925.1"/>
    <property type="molecule type" value="Genomic_DNA"/>
</dbReference>
<dbReference type="RefSeq" id="WP_189092961.1">
    <property type="nucleotide sequence ID" value="NZ_BMQL01000051.1"/>
</dbReference>
<keyword evidence="5" id="KW-1185">Reference proteome</keyword>
<gene>
    <name evidence="4" type="ORF">GCM10008957_47070</name>
</gene>
<dbReference type="SUPFAM" id="SSF48452">
    <property type="entry name" value="TPR-like"/>
    <property type="match status" value="1"/>
</dbReference>
<reference evidence="4" key="2">
    <citation type="submission" date="2020-09" db="EMBL/GenBank/DDBJ databases">
        <authorList>
            <person name="Sun Q."/>
            <person name="Ohkuma M."/>
        </authorList>
    </citation>
    <scope>NUCLEOTIDE SEQUENCE</scope>
    <source>
        <strain evidence="4">JCM 31311</strain>
    </source>
</reference>
<feature type="chain" id="PRO_5037388108" description="Tetratricopeptide repeat protein" evidence="3">
    <location>
        <begin position="22"/>
        <end position="692"/>
    </location>
</feature>
<reference evidence="4" key="1">
    <citation type="journal article" date="2014" name="Int. J. Syst. Evol. Microbiol.">
        <title>Complete genome sequence of Corynebacterium casei LMG S-19264T (=DSM 44701T), isolated from a smear-ripened cheese.</title>
        <authorList>
            <consortium name="US DOE Joint Genome Institute (JGI-PGF)"/>
            <person name="Walter F."/>
            <person name="Albersmeier A."/>
            <person name="Kalinowski J."/>
            <person name="Ruckert C."/>
        </authorList>
    </citation>
    <scope>NUCLEOTIDE SEQUENCE</scope>
    <source>
        <strain evidence="4">JCM 31311</strain>
    </source>
</reference>
<keyword evidence="3" id="KW-0732">Signal</keyword>
<name>A0A918CMU0_9DEIO</name>
<dbReference type="InterPro" id="IPR011990">
    <property type="entry name" value="TPR-like_helical_dom_sf"/>
</dbReference>
<dbReference type="Proteomes" id="UP000603865">
    <property type="component" value="Unassembled WGS sequence"/>
</dbReference>
<accession>A0A918CMU0</accession>
<proteinExistence type="predicted"/>
<dbReference type="InterPro" id="IPR019734">
    <property type="entry name" value="TPR_rpt"/>
</dbReference>
<feature type="signal peptide" evidence="3">
    <location>
        <begin position="1"/>
        <end position="21"/>
    </location>
</feature>
<comment type="caution">
    <text evidence="4">The sequence shown here is derived from an EMBL/GenBank/DDBJ whole genome shotgun (WGS) entry which is preliminary data.</text>
</comment>
<protein>
    <recommendedName>
        <fullName evidence="6">Tetratricopeptide repeat protein</fullName>
    </recommendedName>
</protein>
<dbReference type="PROSITE" id="PS50005">
    <property type="entry name" value="TPR"/>
    <property type="match status" value="1"/>
</dbReference>